<dbReference type="PANTHER" id="PTHR44013:SF6">
    <property type="entry name" value="OS04G0359100 PROTEIN"/>
    <property type="match status" value="1"/>
</dbReference>
<sequence length="241" mass="25489">MGFFVPFSPDFPLSQKAGGLAEYVAVSEDETVALPAGIPAADAAGLPLAGLTALQAVRSIGTKFDGTGTGANILITAASGGVGTYAVQLAKLGNHHVTATCGTRNLELVRSLGADEVLDYTTPEGAALKNQRGKKYDYIINITYDGKWSMFKPALSSHGRVVDVASCCENYVASVMTLFARKKIATMVMTMKKEELSFLVELMKGGKLKTVIDSRHPLDKAADAWEKSMGGHATGKVIVEM</sequence>
<accession>A0AAV5CXY0</accession>
<comment type="caution">
    <text evidence="1">The sequence shown here is derived from an EMBL/GenBank/DDBJ whole genome shotgun (WGS) entry which is preliminary data.</text>
</comment>
<dbReference type="SUPFAM" id="SSF51735">
    <property type="entry name" value="NAD(P)-binding Rossmann-fold domains"/>
    <property type="match status" value="1"/>
</dbReference>
<dbReference type="AlphaFoldDB" id="A0AAV5CXY0"/>
<evidence type="ECO:0000313" key="2">
    <source>
        <dbReference type="Proteomes" id="UP001054889"/>
    </source>
</evidence>
<dbReference type="PANTHER" id="PTHR44013">
    <property type="entry name" value="ZINC-TYPE ALCOHOL DEHYDROGENASE-LIKE PROTEIN C16A3.02C"/>
    <property type="match status" value="1"/>
</dbReference>
<organism evidence="1 2">
    <name type="scientific">Eleusine coracana subsp. coracana</name>
    <dbReference type="NCBI Taxonomy" id="191504"/>
    <lineage>
        <taxon>Eukaryota</taxon>
        <taxon>Viridiplantae</taxon>
        <taxon>Streptophyta</taxon>
        <taxon>Embryophyta</taxon>
        <taxon>Tracheophyta</taxon>
        <taxon>Spermatophyta</taxon>
        <taxon>Magnoliopsida</taxon>
        <taxon>Liliopsida</taxon>
        <taxon>Poales</taxon>
        <taxon>Poaceae</taxon>
        <taxon>PACMAD clade</taxon>
        <taxon>Chloridoideae</taxon>
        <taxon>Cynodonteae</taxon>
        <taxon>Eleusininae</taxon>
        <taxon>Eleusine</taxon>
    </lineage>
</organism>
<dbReference type="EMBL" id="BQKI01000009">
    <property type="protein sequence ID" value="GJN03219.1"/>
    <property type="molecule type" value="Genomic_DNA"/>
</dbReference>
<dbReference type="InterPro" id="IPR011032">
    <property type="entry name" value="GroES-like_sf"/>
</dbReference>
<evidence type="ECO:0000313" key="1">
    <source>
        <dbReference type="EMBL" id="GJN03219.1"/>
    </source>
</evidence>
<name>A0AAV5CXY0_ELECO</name>
<dbReference type="Gene3D" id="3.90.180.10">
    <property type="entry name" value="Medium-chain alcohol dehydrogenases, catalytic domain"/>
    <property type="match status" value="1"/>
</dbReference>
<reference evidence="1" key="2">
    <citation type="submission" date="2021-12" db="EMBL/GenBank/DDBJ databases">
        <title>Resequencing data analysis of finger millet.</title>
        <authorList>
            <person name="Hatakeyama M."/>
            <person name="Aluri S."/>
            <person name="Balachadran M.T."/>
            <person name="Sivarajan S.R."/>
            <person name="Poveda L."/>
            <person name="Shimizu-Inatsugi R."/>
            <person name="Schlapbach R."/>
            <person name="Sreeman S.M."/>
            <person name="Shimizu K.K."/>
        </authorList>
    </citation>
    <scope>NUCLEOTIDE SEQUENCE</scope>
</reference>
<dbReference type="InterPro" id="IPR036291">
    <property type="entry name" value="NAD(P)-bd_dom_sf"/>
</dbReference>
<dbReference type="Gene3D" id="3.40.50.720">
    <property type="entry name" value="NAD(P)-binding Rossmann-like Domain"/>
    <property type="match status" value="1"/>
</dbReference>
<protein>
    <recommendedName>
        <fullName evidence="3">Enoyl reductase (ER) domain-containing protein</fullName>
    </recommendedName>
</protein>
<proteinExistence type="predicted"/>
<reference evidence="1" key="1">
    <citation type="journal article" date="2018" name="DNA Res.">
        <title>Multiple hybrid de novo genome assembly of finger millet, an orphan allotetraploid crop.</title>
        <authorList>
            <person name="Hatakeyama M."/>
            <person name="Aluri S."/>
            <person name="Balachadran M.T."/>
            <person name="Sivarajan S.R."/>
            <person name="Patrignani A."/>
            <person name="Gruter S."/>
            <person name="Poveda L."/>
            <person name="Shimizu-Inatsugi R."/>
            <person name="Baeten J."/>
            <person name="Francoijs K.J."/>
            <person name="Nataraja K.N."/>
            <person name="Reddy Y.A.N."/>
            <person name="Phadnis S."/>
            <person name="Ravikumar R.L."/>
            <person name="Schlapbach R."/>
            <person name="Sreeman S.M."/>
            <person name="Shimizu K.K."/>
        </authorList>
    </citation>
    <scope>NUCLEOTIDE SEQUENCE</scope>
</reference>
<dbReference type="SUPFAM" id="SSF50129">
    <property type="entry name" value="GroES-like"/>
    <property type="match status" value="1"/>
</dbReference>
<dbReference type="InterPro" id="IPR052733">
    <property type="entry name" value="Chloroplast_QOR"/>
</dbReference>
<dbReference type="Pfam" id="PF13602">
    <property type="entry name" value="ADH_zinc_N_2"/>
    <property type="match status" value="1"/>
</dbReference>
<evidence type="ECO:0008006" key="3">
    <source>
        <dbReference type="Google" id="ProtNLM"/>
    </source>
</evidence>
<dbReference type="CDD" id="cd08267">
    <property type="entry name" value="MDR1"/>
    <property type="match status" value="1"/>
</dbReference>
<keyword evidence="2" id="KW-1185">Reference proteome</keyword>
<dbReference type="Proteomes" id="UP001054889">
    <property type="component" value="Unassembled WGS sequence"/>
</dbReference>
<gene>
    <name evidence="1" type="primary">ga20638</name>
    <name evidence="1" type="ORF">PR202_ga20638</name>
</gene>